<dbReference type="AlphaFoldDB" id="A0A5C3MIJ7"/>
<dbReference type="Gene3D" id="3.80.10.10">
    <property type="entry name" value="Ribonuclease Inhibitor"/>
    <property type="match status" value="1"/>
</dbReference>
<feature type="non-terminal residue" evidence="1">
    <location>
        <position position="1"/>
    </location>
</feature>
<dbReference type="InterPro" id="IPR032675">
    <property type="entry name" value="LRR_dom_sf"/>
</dbReference>
<dbReference type="SUPFAM" id="SSF52047">
    <property type="entry name" value="RNI-like"/>
    <property type="match status" value="1"/>
</dbReference>
<dbReference type="Proteomes" id="UP000305948">
    <property type="component" value="Unassembled WGS sequence"/>
</dbReference>
<sequence>MHRALSVNEIVGVVLDFFGPNAVDRVRDSRTLCSLAQTCKTLHDPALDVLWRVQRTLWPVLLCLPHELLDIQVDPEYLYEGGSVASNPMTHYYDRHVQVRFTRAILPSEFERFNYYAKRIRRFNFDKHAKSPFDAIRDLAAYGGIHSGPLFPNLRDLFWPDGVDALPDACLFMCKGLERLILSVSYEREPSLHRFLEYLGHAAPSLSQICFFSESKQPRLHYRPTTFTSANLQLRHLEYFTSSIPLSPSDLVHLASLDRLKKLEITLSSQEDTQRPLHLDVRPYPSLRWLDVTADDFGQGISFLRWLRNCSLRAVSITANRASSLGPSIEAALQLIEDITDPDVLTHLSLDTVDTGLDGCVIDIKTLLKNLGSFTNIDSFTLDVPCTIAGADYQLDLLAQAWPQIRHLSLGKCPSAERTSFTVRGLTAFARHCPKLRELRVAVTADKAAYNLDFEERSESLAKLDLGKSLFVNRDAAFGFVDRLFPTLEHLSLVPRTRITLDGSLDGGQVRL</sequence>
<dbReference type="OrthoDB" id="3258386at2759"/>
<evidence type="ECO:0008006" key="3">
    <source>
        <dbReference type="Google" id="ProtNLM"/>
    </source>
</evidence>
<name>A0A5C3MIJ7_9AGAM</name>
<proteinExistence type="predicted"/>
<gene>
    <name evidence="1" type="ORF">OE88DRAFT_1669530</name>
</gene>
<evidence type="ECO:0000313" key="1">
    <source>
        <dbReference type="EMBL" id="TFK45232.1"/>
    </source>
</evidence>
<dbReference type="STRING" id="5364.A0A5C3MIJ7"/>
<reference evidence="1 2" key="1">
    <citation type="journal article" date="2019" name="Nat. Ecol. Evol.">
        <title>Megaphylogeny resolves global patterns of mushroom evolution.</title>
        <authorList>
            <person name="Varga T."/>
            <person name="Krizsan K."/>
            <person name="Foldi C."/>
            <person name="Dima B."/>
            <person name="Sanchez-Garcia M."/>
            <person name="Sanchez-Ramirez S."/>
            <person name="Szollosi G.J."/>
            <person name="Szarkandi J.G."/>
            <person name="Papp V."/>
            <person name="Albert L."/>
            <person name="Andreopoulos W."/>
            <person name="Angelini C."/>
            <person name="Antonin V."/>
            <person name="Barry K.W."/>
            <person name="Bougher N.L."/>
            <person name="Buchanan P."/>
            <person name="Buyck B."/>
            <person name="Bense V."/>
            <person name="Catcheside P."/>
            <person name="Chovatia M."/>
            <person name="Cooper J."/>
            <person name="Damon W."/>
            <person name="Desjardin D."/>
            <person name="Finy P."/>
            <person name="Geml J."/>
            <person name="Haridas S."/>
            <person name="Hughes K."/>
            <person name="Justo A."/>
            <person name="Karasinski D."/>
            <person name="Kautmanova I."/>
            <person name="Kiss B."/>
            <person name="Kocsube S."/>
            <person name="Kotiranta H."/>
            <person name="LaButti K.M."/>
            <person name="Lechner B.E."/>
            <person name="Liimatainen K."/>
            <person name="Lipzen A."/>
            <person name="Lukacs Z."/>
            <person name="Mihaltcheva S."/>
            <person name="Morgado L.N."/>
            <person name="Niskanen T."/>
            <person name="Noordeloos M.E."/>
            <person name="Ohm R.A."/>
            <person name="Ortiz-Santana B."/>
            <person name="Ovrebo C."/>
            <person name="Racz N."/>
            <person name="Riley R."/>
            <person name="Savchenko A."/>
            <person name="Shiryaev A."/>
            <person name="Soop K."/>
            <person name="Spirin V."/>
            <person name="Szebenyi C."/>
            <person name="Tomsovsky M."/>
            <person name="Tulloss R.E."/>
            <person name="Uehling J."/>
            <person name="Grigoriev I.V."/>
            <person name="Vagvolgyi C."/>
            <person name="Papp T."/>
            <person name="Martin F.M."/>
            <person name="Miettinen O."/>
            <person name="Hibbett D.S."/>
            <person name="Nagy L.G."/>
        </authorList>
    </citation>
    <scope>NUCLEOTIDE SEQUENCE [LARGE SCALE GENOMIC DNA]</scope>
    <source>
        <strain evidence="1 2">OMC1185</strain>
    </source>
</reference>
<protein>
    <recommendedName>
        <fullName evidence="3">F-box domain-containing protein</fullName>
    </recommendedName>
</protein>
<accession>A0A5C3MIJ7</accession>
<dbReference type="EMBL" id="ML213551">
    <property type="protein sequence ID" value="TFK45232.1"/>
    <property type="molecule type" value="Genomic_DNA"/>
</dbReference>
<keyword evidence="2" id="KW-1185">Reference proteome</keyword>
<organism evidence="1 2">
    <name type="scientific">Heliocybe sulcata</name>
    <dbReference type="NCBI Taxonomy" id="5364"/>
    <lineage>
        <taxon>Eukaryota</taxon>
        <taxon>Fungi</taxon>
        <taxon>Dikarya</taxon>
        <taxon>Basidiomycota</taxon>
        <taxon>Agaricomycotina</taxon>
        <taxon>Agaricomycetes</taxon>
        <taxon>Gloeophyllales</taxon>
        <taxon>Gloeophyllaceae</taxon>
        <taxon>Heliocybe</taxon>
    </lineage>
</organism>
<evidence type="ECO:0000313" key="2">
    <source>
        <dbReference type="Proteomes" id="UP000305948"/>
    </source>
</evidence>